<comment type="caution">
    <text evidence="7">The sequence shown here is derived from an EMBL/GenBank/DDBJ whole genome shotgun (WGS) entry which is preliminary data.</text>
</comment>
<dbReference type="PRINTS" id="PR00723">
    <property type="entry name" value="SUBTILISIN"/>
</dbReference>
<dbReference type="InterPro" id="IPR000209">
    <property type="entry name" value="Peptidase_S8/S53_dom"/>
</dbReference>
<sequence length="210" mass="22200">MFKFALNACEVQNSADWCLAKTSNTTETKQFLYNPDCGSGSTIYIIDTGCNVNHEEFEGRDIKTIKNFVNHEPEYDKNGHGTAVASLAGGNVCGVAKQAKLRCVKVLDKDGRGSQSNIISAIQLCAKKENKGIINLSLGGDFSQIVNNAANGAVKNGHLLVAAAGNDNIDVARVSPASAKNVTAVAATNRKNMKSAFSNYGKAVDLFAPG</sequence>
<keyword evidence="8" id="KW-1185">Reference proteome</keyword>
<dbReference type="VEuPathDB" id="VectorBase:LDEU011752"/>
<dbReference type="InterPro" id="IPR015500">
    <property type="entry name" value="Peptidase_S8_subtilisin-rel"/>
</dbReference>
<dbReference type="Proteomes" id="UP000288716">
    <property type="component" value="Unassembled WGS sequence"/>
</dbReference>
<dbReference type="PROSITE" id="PS51892">
    <property type="entry name" value="SUBTILASE"/>
    <property type="match status" value="1"/>
</dbReference>
<dbReference type="InterPro" id="IPR022398">
    <property type="entry name" value="Peptidase_S8_His-AS"/>
</dbReference>
<accession>A0A443RYQ0</accession>
<dbReference type="OrthoDB" id="206201at2759"/>
<dbReference type="EMBL" id="NCKV01018560">
    <property type="protein sequence ID" value="RWS20288.1"/>
    <property type="molecule type" value="Genomic_DNA"/>
</dbReference>
<reference evidence="7 8" key="1">
    <citation type="journal article" date="2018" name="Gigascience">
        <title>Genomes of trombidid mites reveal novel predicted allergens and laterally-transferred genes associated with secondary metabolism.</title>
        <authorList>
            <person name="Dong X."/>
            <person name="Chaisiri K."/>
            <person name="Xia D."/>
            <person name="Armstrong S.D."/>
            <person name="Fang Y."/>
            <person name="Donnelly M.J."/>
            <person name="Kadowaki T."/>
            <person name="McGarry J.W."/>
            <person name="Darby A.C."/>
            <person name="Makepeace B.L."/>
        </authorList>
    </citation>
    <scope>NUCLEOTIDE SEQUENCE [LARGE SCALE GENOMIC DNA]</scope>
    <source>
        <strain evidence="7">UoL-UT</strain>
    </source>
</reference>
<gene>
    <name evidence="7" type="ORF">B4U80_08321</name>
</gene>
<evidence type="ECO:0000259" key="6">
    <source>
        <dbReference type="Pfam" id="PF00082"/>
    </source>
</evidence>
<dbReference type="Pfam" id="PF00082">
    <property type="entry name" value="Peptidase_S8"/>
    <property type="match status" value="1"/>
</dbReference>
<dbReference type="InterPro" id="IPR036852">
    <property type="entry name" value="Peptidase_S8/S53_dom_sf"/>
</dbReference>
<dbReference type="PROSITE" id="PS00137">
    <property type="entry name" value="SUBTILASE_HIS"/>
    <property type="match status" value="1"/>
</dbReference>
<evidence type="ECO:0000256" key="5">
    <source>
        <dbReference type="PROSITE-ProRule" id="PRU01240"/>
    </source>
</evidence>
<organism evidence="7 8">
    <name type="scientific">Leptotrombidium deliense</name>
    <dbReference type="NCBI Taxonomy" id="299467"/>
    <lineage>
        <taxon>Eukaryota</taxon>
        <taxon>Metazoa</taxon>
        <taxon>Ecdysozoa</taxon>
        <taxon>Arthropoda</taxon>
        <taxon>Chelicerata</taxon>
        <taxon>Arachnida</taxon>
        <taxon>Acari</taxon>
        <taxon>Acariformes</taxon>
        <taxon>Trombidiformes</taxon>
        <taxon>Prostigmata</taxon>
        <taxon>Anystina</taxon>
        <taxon>Parasitengona</taxon>
        <taxon>Trombiculoidea</taxon>
        <taxon>Trombiculidae</taxon>
        <taxon>Leptotrombidium</taxon>
    </lineage>
</organism>
<evidence type="ECO:0000256" key="1">
    <source>
        <dbReference type="ARBA" id="ARBA00011073"/>
    </source>
</evidence>
<dbReference type="GO" id="GO:0005615">
    <property type="term" value="C:extracellular space"/>
    <property type="evidence" value="ECO:0007669"/>
    <property type="project" value="TreeGrafter"/>
</dbReference>
<name>A0A443RYQ0_9ACAR</name>
<dbReference type="InterPro" id="IPR050131">
    <property type="entry name" value="Peptidase_S8_subtilisin-like"/>
</dbReference>
<dbReference type="Gene3D" id="3.40.50.200">
    <property type="entry name" value="Peptidase S8/S53 domain"/>
    <property type="match status" value="1"/>
</dbReference>
<evidence type="ECO:0000256" key="2">
    <source>
        <dbReference type="ARBA" id="ARBA00022670"/>
    </source>
</evidence>
<feature type="domain" description="Peptidase S8/S53" evidence="6">
    <location>
        <begin position="38"/>
        <end position="210"/>
    </location>
</feature>
<evidence type="ECO:0000256" key="3">
    <source>
        <dbReference type="ARBA" id="ARBA00022801"/>
    </source>
</evidence>
<dbReference type="PROSITE" id="PS00136">
    <property type="entry name" value="SUBTILASE_ASP"/>
    <property type="match status" value="1"/>
</dbReference>
<keyword evidence="4" id="KW-0720">Serine protease</keyword>
<dbReference type="InterPro" id="IPR023827">
    <property type="entry name" value="Peptidase_S8_Asp-AS"/>
</dbReference>
<dbReference type="SUPFAM" id="SSF52743">
    <property type="entry name" value="Subtilisin-like"/>
    <property type="match status" value="1"/>
</dbReference>
<dbReference type="GO" id="GO:0006508">
    <property type="term" value="P:proteolysis"/>
    <property type="evidence" value="ECO:0007669"/>
    <property type="project" value="UniProtKB-KW"/>
</dbReference>
<evidence type="ECO:0000256" key="4">
    <source>
        <dbReference type="ARBA" id="ARBA00022825"/>
    </source>
</evidence>
<feature type="non-terminal residue" evidence="7">
    <location>
        <position position="210"/>
    </location>
</feature>
<comment type="caution">
    <text evidence="5">Lacks conserved residue(s) required for the propagation of feature annotation.</text>
</comment>
<protein>
    <recommendedName>
        <fullName evidence="6">Peptidase S8/S53 domain-containing protein</fullName>
    </recommendedName>
</protein>
<evidence type="ECO:0000313" key="7">
    <source>
        <dbReference type="EMBL" id="RWS20288.1"/>
    </source>
</evidence>
<dbReference type="PANTHER" id="PTHR43806:SF58">
    <property type="entry name" value="ALKALINE PROTEASE 1-RELATED"/>
    <property type="match status" value="1"/>
</dbReference>
<comment type="similarity">
    <text evidence="1 5">Belongs to the peptidase S8 family.</text>
</comment>
<dbReference type="AlphaFoldDB" id="A0A443RYQ0"/>
<proteinExistence type="inferred from homology"/>
<keyword evidence="2" id="KW-0645">Protease</keyword>
<dbReference type="PANTHER" id="PTHR43806">
    <property type="entry name" value="PEPTIDASE S8"/>
    <property type="match status" value="1"/>
</dbReference>
<dbReference type="GO" id="GO:0004252">
    <property type="term" value="F:serine-type endopeptidase activity"/>
    <property type="evidence" value="ECO:0007669"/>
    <property type="project" value="InterPro"/>
</dbReference>
<evidence type="ECO:0000313" key="8">
    <source>
        <dbReference type="Proteomes" id="UP000288716"/>
    </source>
</evidence>
<keyword evidence="3" id="KW-0378">Hydrolase</keyword>
<dbReference type="STRING" id="299467.A0A443RYQ0"/>